<dbReference type="InterPro" id="IPR057207">
    <property type="entry name" value="FBXL15_LRR"/>
</dbReference>
<dbReference type="InterPro" id="IPR006553">
    <property type="entry name" value="Leu-rich_rpt_Cys-con_subtyp"/>
</dbReference>
<evidence type="ECO:0000313" key="4">
    <source>
        <dbReference type="Proteomes" id="UP000243217"/>
    </source>
</evidence>
<sequence>MKRTRRTRNEEETSAQRPRVEPDETPAEEEPEAPRGPGRGSVTAARASYFATGSTAGVLEAAAPSEEEWPGMFNTAWSLDRGRSAAQAQREEDIEKRAAVEDELLNLWQPRKPLRSLVRVQAMVVPSLVDLASATIARSIHSFQENFQEYMGDRSLQLCRAKIAKLIAQDRKLDASVLPFFIYPGVMEIDIPDCSMIDEMSFVSALRECQEIEAKEQIETRFSVLKLGLCGRCISDRVLENLKCALATVEEIRLDGCYRLSDAGVSFLQTTCAPDLESFELSSNQRITKLSIESISGWKNLHTLSLSECPQLTDQDFAPLKELQNLRKLSLTQLDNATDKLLEMLFDSSSGLSTLEELSLARCAQFTDAGLAHVLQKSNQLFHLDLADVVHVSDATFALVKEKGLTLRKVIVRRCLLLTDEGIEALAASSHQHLELLDVSSVSNLTGKAMQSLSVHCAEGLQSLDISFCRGIRDAHIGLLADACTNLEHLWLYGCTQISSRFLQGHRRDELVLHGHPLLTGLKLRA</sequence>
<dbReference type="AlphaFoldDB" id="A0A1V9ZA60"/>
<dbReference type="PANTHER" id="PTHR13318">
    <property type="entry name" value="PARTNER OF PAIRED, ISOFORM B-RELATED"/>
    <property type="match status" value="1"/>
</dbReference>
<dbReference type="PANTHER" id="PTHR13318:SF190">
    <property type="entry name" value="PARTNER OF PAIRED, ISOFORM B"/>
    <property type="match status" value="1"/>
</dbReference>
<evidence type="ECO:0000256" key="1">
    <source>
        <dbReference type="SAM" id="MobiDB-lite"/>
    </source>
</evidence>
<dbReference type="SMART" id="SM00367">
    <property type="entry name" value="LRR_CC"/>
    <property type="match status" value="7"/>
</dbReference>
<dbReference type="EMBL" id="JNBS01002163">
    <property type="protein sequence ID" value="OQR94822.1"/>
    <property type="molecule type" value="Genomic_DNA"/>
</dbReference>
<organism evidence="3 4">
    <name type="scientific">Thraustotheca clavata</name>
    <dbReference type="NCBI Taxonomy" id="74557"/>
    <lineage>
        <taxon>Eukaryota</taxon>
        <taxon>Sar</taxon>
        <taxon>Stramenopiles</taxon>
        <taxon>Oomycota</taxon>
        <taxon>Saprolegniomycetes</taxon>
        <taxon>Saprolegniales</taxon>
        <taxon>Achlyaceae</taxon>
        <taxon>Thraustotheca</taxon>
    </lineage>
</organism>
<dbReference type="InterPro" id="IPR032675">
    <property type="entry name" value="LRR_dom_sf"/>
</dbReference>
<evidence type="ECO:0000313" key="3">
    <source>
        <dbReference type="EMBL" id="OQR94822.1"/>
    </source>
</evidence>
<dbReference type="SUPFAM" id="SSF52047">
    <property type="entry name" value="RNI-like"/>
    <property type="match status" value="1"/>
</dbReference>
<comment type="caution">
    <text evidence="3">The sequence shown here is derived from an EMBL/GenBank/DDBJ whole genome shotgun (WGS) entry which is preliminary data.</text>
</comment>
<dbReference type="STRING" id="74557.A0A1V9ZA60"/>
<accession>A0A1V9ZA60</accession>
<dbReference type="GO" id="GO:0031146">
    <property type="term" value="P:SCF-dependent proteasomal ubiquitin-dependent protein catabolic process"/>
    <property type="evidence" value="ECO:0007669"/>
    <property type="project" value="TreeGrafter"/>
</dbReference>
<proteinExistence type="predicted"/>
<gene>
    <name evidence="3" type="ORF">THRCLA_08079</name>
</gene>
<reference evidence="3 4" key="1">
    <citation type="journal article" date="2014" name="Genome Biol. Evol.">
        <title>The secreted proteins of Achlya hypogyna and Thraustotheca clavata identify the ancestral oomycete secretome and reveal gene acquisitions by horizontal gene transfer.</title>
        <authorList>
            <person name="Misner I."/>
            <person name="Blouin N."/>
            <person name="Leonard G."/>
            <person name="Richards T.A."/>
            <person name="Lane C.E."/>
        </authorList>
    </citation>
    <scope>NUCLEOTIDE SEQUENCE [LARGE SCALE GENOMIC DNA]</scope>
    <source>
        <strain evidence="3 4">ATCC 34112</strain>
    </source>
</reference>
<dbReference type="Proteomes" id="UP000243217">
    <property type="component" value="Unassembled WGS sequence"/>
</dbReference>
<dbReference type="OrthoDB" id="10257471at2759"/>
<dbReference type="Gene3D" id="3.80.10.10">
    <property type="entry name" value="Ribonuclease Inhibitor"/>
    <property type="match status" value="3"/>
</dbReference>
<keyword evidence="4" id="KW-1185">Reference proteome</keyword>
<dbReference type="Pfam" id="PF25372">
    <property type="entry name" value="DUF7885"/>
    <property type="match status" value="1"/>
</dbReference>
<evidence type="ECO:0000259" key="2">
    <source>
        <dbReference type="Pfam" id="PF25372"/>
    </source>
</evidence>
<feature type="domain" description="F-box/LRR-repeat protein 15-like leucin rich repeat" evidence="2">
    <location>
        <begin position="272"/>
        <end position="462"/>
    </location>
</feature>
<dbReference type="GO" id="GO:0019005">
    <property type="term" value="C:SCF ubiquitin ligase complex"/>
    <property type="evidence" value="ECO:0007669"/>
    <property type="project" value="TreeGrafter"/>
</dbReference>
<protein>
    <recommendedName>
        <fullName evidence="2">F-box/LRR-repeat protein 15-like leucin rich repeat domain-containing protein</fullName>
    </recommendedName>
</protein>
<name>A0A1V9ZA60_9STRA</name>
<feature type="region of interest" description="Disordered" evidence="1">
    <location>
        <begin position="1"/>
        <end position="47"/>
    </location>
</feature>